<dbReference type="PRINTS" id="PR00999">
    <property type="entry name" value="FUNGALYSIN"/>
</dbReference>
<dbReference type="InterPro" id="IPR001842">
    <property type="entry name" value="Peptidase_M36"/>
</dbReference>
<keyword evidence="3 12" id="KW-0964">Secreted</keyword>
<dbReference type="PANTHER" id="PTHR33478:SF1">
    <property type="entry name" value="EXTRACELLULAR METALLOPROTEINASE MEP"/>
    <property type="match status" value="1"/>
</dbReference>
<dbReference type="OrthoDB" id="3227768at2759"/>
<reference evidence="13 14" key="1">
    <citation type="journal article" date="2019" name="Nat. Ecol. Evol.">
        <title>Megaphylogeny resolves global patterns of mushroom evolution.</title>
        <authorList>
            <person name="Varga T."/>
            <person name="Krizsan K."/>
            <person name="Foldi C."/>
            <person name="Dima B."/>
            <person name="Sanchez-Garcia M."/>
            <person name="Sanchez-Ramirez S."/>
            <person name="Szollosi G.J."/>
            <person name="Szarkandi J.G."/>
            <person name="Papp V."/>
            <person name="Albert L."/>
            <person name="Andreopoulos W."/>
            <person name="Angelini C."/>
            <person name="Antonin V."/>
            <person name="Barry K.W."/>
            <person name="Bougher N.L."/>
            <person name="Buchanan P."/>
            <person name="Buyck B."/>
            <person name="Bense V."/>
            <person name="Catcheside P."/>
            <person name="Chovatia M."/>
            <person name="Cooper J."/>
            <person name="Damon W."/>
            <person name="Desjardin D."/>
            <person name="Finy P."/>
            <person name="Geml J."/>
            <person name="Haridas S."/>
            <person name="Hughes K."/>
            <person name="Justo A."/>
            <person name="Karasinski D."/>
            <person name="Kautmanova I."/>
            <person name="Kiss B."/>
            <person name="Kocsube S."/>
            <person name="Kotiranta H."/>
            <person name="LaButti K.M."/>
            <person name="Lechner B.E."/>
            <person name="Liimatainen K."/>
            <person name="Lipzen A."/>
            <person name="Lukacs Z."/>
            <person name="Mihaltcheva S."/>
            <person name="Morgado L.N."/>
            <person name="Niskanen T."/>
            <person name="Noordeloos M.E."/>
            <person name="Ohm R.A."/>
            <person name="Ortiz-Santana B."/>
            <person name="Ovrebo C."/>
            <person name="Racz N."/>
            <person name="Riley R."/>
            <person name="Savchenko A."/>
            <person name="Shiryaev A."/>
            <person name="Soop K."/>
            <person name="Spirin V."/>
            <person name="Szebenyi C."/>
            <person name="Tomsovsky M."/>
            <person name="Tulloss R.E."/>
            <person name="Uehling J."/>
            <person name="Grigoriev I.V."/>
            <person name="Vagvolgyi C."/>
            <person name="Papp T."/>
            <person name="Martin F.M."/>
            <person name="Miettinen O."/>
            <person name="Hibbett D.S."/>
            <person name="Nagy L.G."/>
        </authorList>
    </citation>
    <scope>NUCLEOTIDE SEQUENCE [LARGE SCALE GENOMIC DNA]</scope>
    <source>
        <strain evidence="13 14">FP101781</strain>
    </source>
</reference>
<evidence type="ECO:0000256" key="6">
    <source>
        <dbReference type="ARBA" id="ARBA00022801"/>
    </source>
</evidence>
<evidence type="ECO:0000256" key="10">
    <source>
        <dbReference type="PIRSR" id="PIRSR601842-1"/>
    </source>
</evidence>
<keyword evidence="12" id="KW-0732">Signal</keyword>
<accession>A0A4Y7S8Q5</accession>
<dbReference type="GO" id="GO:0006508">
    <property type="term" value="P:proteolysis"/>
    <property type="evidence" value="ECO:0007669"/>
    <property type="project" value="UniProtKB-KW"/>
</dbReference>
<dbReference type="Gene3D" id="3.10.170.10">
    <property type="match status" value="1"/>
</dbReference>
<proteinExistence type="inferred from homology"/>
<dbReference type="AlphaFoldDB" id="A0A4Y7S8Q5"/>
<keyword evidence="9 12" id="KW-0865">Zymogen</keyword>
<evidence type="ECO:0000313" key="13">
    <source>
        <dbReference type="EMBL" id="TEB17453.1"/>
    </source>
</evidence>
<keyword evidence="14" id="KW-1185">Reference proteome</keyword>
<evidence type="ECO:0000256" key="8">
    <source>
        <dbReference type="ARBA" id="ARBA00023049"/>
    </source>
</evidence>
<sequence length="574" mass="61930">MAFSKMFTTLLTTILLSAVLNLVEAAPWPQTVKLGTHRERIIGRGLKVTAYHPSSNFKAFGAEGEAIPTTAANGSSLGFADDAVAWRSGFTDGTTANAYLRQQHDGVPFANAVCNMAIQDGKVVSWGNSLIDVESASIAPSTPSLKWAEVLPSVENQLDAQKNEQDPTLEYFNADGAFYEAYVDAHTGDLVSVTDFVAHAQYTVLPITKVDFREGLEVVTDPQDLEASPLGWHTLQQGGAEQTTTSGNNVVAFRGQSLVAQSAAGLVFNSRYNDNQQPNTQANIQAAVTNAFFVINSLHDVTYRYGFTEEAFNFQVNNLGNGGQARDRVEISVQDASGTNNANFATPPDGQPGQCRMFIWTLTNPNRDGTMENDIIIHEFTHGVTNRLTGGGTGRCLQTTEAGGLGEGWGDAMADWFAQTSADTRDFAVGGYVTNNANGIRSAPYSTNAQTNPLTFASLRNLREVHQIGEVWANILHNVYAGLVEEKGFSADKLTNPDGPEGNIVYMRLFIASLAVQPCNPTFVQARDAWIQADQNLFNGANRCTLFKAFASRGLGLRASSRALQDNADIPADC</sequence>
<keyword evidence="7 11" id="KW-0862">Zinc</keyword>
<dbReference type="GO" id="GO:0004222">
    <property type="term" value="F:metalloendopeptidase activity"/>
    <property type="evidence" value="ECO:0007669"/>
    <property type="project" value="InterPro"/>
</dbReference>
<feature type="binding site" evidence="11">
    <location>
        <position position="407"/>
    </location>
    <ligand>
        <name>Zn(2+)</name>
        <dbReference type="ChEBI" id="CHEBI:29105"/>
        <note>catalytic</note>
    </ligand>
</feature>
<evidence type="ECO:0000313" key="14">
    <source>
        <dbReference type="Proteomes" id="UP000298030"/>
    </source>
</evidence>
<dbReference type="EC" id="3.4.24.-" evidence="12"/>
<dbReference type="Proteomes" id="UP000298030">
    <property type="component" value="Unassembled WGS sequence"/>
</dbReference>
<evidence type="ECO:0000256" key="5">
    <source>
        <dbReference type="ARBA" id="ARBA00022723"/>
    </source>
</evidence>
<dbReference type="Pfam" id="PF02128">
    <property type="entry name" value="Peptidase_M36"/>
    <property type="match status" value="1"/>
</dbReference>
<keyword evidence="4 12" id="KW-0645">Protease</keyword>
<keyword evidence="6 12" id="KW-0378">Hydrolase</keyword>
<evidence type="ECO:0000256" key="9">
    <source>
        <dbReference type="ARBA" id="ARBA00023145"/>
    </source>
</evidence>
<evidence type="ECO:0000256" key="7">
    <source>
        <dbReference type="ARBA" id="ARBA00022833"/>
    </source>
</evidence>
<evidence type="ECO:0000256" key="1">
    <source>
        <dbReference type="ARBA" id="ARBA00004613"/>
    </source>
</evidence>
<dbReference type="InterPro" id="IPR050371">
    <property type="entry name" value="Fungal_virulence_M36"/>
</dbReference>
<feature type="binding site" evidence="11">
    <location>
        <position position="199"/>
    </location>
    <ligand>
        <name>Zn(2+)</name>
        <dbReference type="ChEBI" id="CHEBI:29105"/>
        <note>catalytic</note>
    </ligand>
</feature>
<evidence type="ECO:0000256" key="12">
    <source>
        <dbReference type="RuleBase" id="RU364017"/>
    </source>
</evidence>
<dbReference type="InterPro" id="IPR027268">
    <property type="entry name" value="Peptidase_M4/M1_CTD_sf"/>
</dbReference>
<evidence type="ECO:0000256" key="11">
    <source>
        <dbReference type="PIRSR" id="PIRSR601842-2"/>
    </source>
</evidence>
<evidence type="ECO:0000256" key="3">
    <source>
        <dbReference type="ARBA" id="ARBA00022525"/>
    </source>
</evidence>
<dbReference type="SUPFAM" id="SSF55486">
    <property type="entry name" value="Metalloproteases ('zincins'), catalytic domain"/>
    <property type="match status" value="1"/>
</dbReference>
<comment type="subcellular location">
    <subcellularLocation>
        <location evidence="1 12">Secreted</location>
    </subcellularLocation>
</comment>
<keyword evidence="8 12" id="KW-0482">Metalloprotease</keyword>
<feature type="signal peptide" evidence="12">
    <location>
        <begin position="1"/>
        <end position="25"/>
    </location>
</feature>
<organism evidence="13 14">
    <name type="scientific">Coprinellus micaceus</name>
    <name type="common">Glistening ink-cap mushroom</name>
    <name type="synonym">Coprinus micaceus</name>
    <dbReference type="NCBI Taxonomy" id="71717"/>
    <lineage>
        <taxon>Eukaryota</taxon>
        <taxon>Fungi</taxon>
        <taxon>Dikarya</taxon>
        <taxon>Basidiomycota</taxon>
        <taxon>Agaricomycotina</taxon>
        <taxon>Agaricomycetes</taxon>
        <taxon>Agaricomycetidae</taxon>
        <taxon>Agaricales</taxon>
        <taxon>Agaricineae</taxon>
        <taxon>Psathyrellaceae</taxon>
        <taxon>Coprinellus</taxon>
    </lineage>
</organism>
<keyword evidence="5 11" id="KW-0479">Metal-binding</keyword>
<feature type="binding site" evidence="11">
    <location>
        <position position="382"/>
    </location>
    <ligand>
        <name>Zn(2+)</name>
        <dbReference type="ChEBI" id="CHEBI:29105"/>
        <note>catalytic</note>
    </ligand>
</feature>
<name>A0A4Y7S8Q5_COPMI</name>
<dbReference type="GO" id="GO:0008270">
    <property type="term" value="F:zinc ion binding"/>
    <property type="evidence" value="ECO:0007669"/>
    <property type="project" value="InterPro"/>
</dbReference>
<dbReference type="GO" id="GO:0005615">
    <property type="term" value="C:extracellular space"/>
    <property type="evidence" value="ECO:0007669"/>
    <property type="project" value="InterPro"/>
</dbReference>
<comment type="caution">
    <text evidence="13">The sequence shown here is derived from an EMBL/GenBank/DDBJ whole genome shotgun (WGS) entry which is preliminary data.</text>
</comment>
<comment type="similarity">
    <text evidence="2 12">Belongs to the peptidase M36 family.</text>
</comment>
<protein>
    <recommendedName>
        <fullName evidence="12">Extracellular metalloproteinase</fullName>
        <ecNumber evidence="12">3.4.24.-</ecNumber>
    </recommendedName>
    <alternativeName>
        <fullName evidence="12">Fungalysin</fullName>
    </alternativeName>
</protein>
<feature type="chain" id="PRO_5021510677" description="Extracellular metalloproteinase" evidence="12">
    <location>
        <begin position="26"/>
        <end position="574"/>
    </location>
</feature>
<feature type="active site" evidence="10">
    <location>
        <position position="379"/>
    </location>
</feature>
<feature type="binding site" evidence="11">
    <location>
        <position position="378"/>
    </location>
    <ligand>
        <name>Zn(2+)</name>
        <dbReference type="ChEBI" id="CHEBI:29105"/>
        <note>catalytic</note>
    </ligand>
</feature>
<evidence type="ECO:0000256" key="2">
    <source>
        <dbReference type="ARBA" id="ARBA00006006"/>
    </source>
</evidence>
<comment type="cofactor">
    <cofactor evidence="11">
        <name>Zn(2+)</name>
        <dbReference type="ChEBI" id="CHEBI:29105"/>
    </cofactor>
    <text evidence="11">Binds 1 zinc ion per subunit.</text>
</comment>
<dbReference type="Gene3D" id="1.10.390.10">
    <property type="entry name" value="Neutral Protease Domain 2"/>
    <property type="match status" value="1"/>
</dbReference>
<dbReference type="CDD" id="cd09596">
    <property type="entry name" value="M36"/>
    <property type="match status" value="1"/>
</dbReference>
<gene>
    <name evidence="13" type="ORF">FA13DRAFT_1804360</name>
</gene>
<evidence type="ECO:0000256" key="4">
    <source>
        <dbReference type="ARBA" id="ARBA00022670"/>
    </source>
</evidence>
<dbReference type="EMBL" id="QPFP01000305">
    <property type="protein sequence ID" value="TEB17453.1"/>
    <property type="molecule type" value="Genomic_DNA"/>
</dbReference>
<dbReference type="PANTHER" id="PTHR33478">
    <property type="entry name" value="EXTRACELLULAR METALLOPROTEINASE MEP"/>
    <property type="match status" value="1"/>
</dbReference>